<name>A0A6G0KN02_9STRA</name>
<organism evidence="2 3">
    <name type="scientific">Phytophthora fragariae</name>
    <dbReference type="NCBI Taxonomy" id="53985"/>
    <lineage>
        <taxon>Eukaryota</taxon>
        <taxon>Sar</taxon>
        <taxon>Stramenopiles</taxon>
        <taxon>Oomycota</taxon>
        <taxon>Peronosporomycetes</taxon>
        <taxon>Peronosporales</taxon>
        <taxon>Peronosporaceae</taxon>
        <taxon>Phytophthora</taxon>
    </lineage>
</organism>
<evidence type="ECO:0000313" key="3">
    <source>
        <dbReference type="Proteomes" id="UP000488956"/>
    </source>
</evidence>
<protein>
    <submittedName>
        <fullName evidence="2">Uncharacterized protein</fullName>
    </submittedName>
</protein>
<dbReference type="AlphaFoldDB" id="A0A6G0KN02"/>
<evidence type="ECO:0000256" key="1">
    <source>
        <dbReference type="SAM" id="MobiDB-lite"/>
    </source>
</evidence>
<sequence>MQAQNCIANDEPTAGNDADSDSGEHTGTREDIDAILDRAASCEQADPAAAEADAFCRLFDEVELELDGESAGDASTLACTLLVFPNSESSITRNGYCGLLGMAAHSTASTNADLRSRGATLEFSLDELRRFVNETTNDEAEPQRSQRYHNERPTEVIKLIIDVLEGVPEWSPQSLNWTPDITALINSRVLTRRDNGANLSTPSLPSLLPAAVDATQATPLQVGVGAVVVTPENAIRLAINNAFVCETAAMLPTDTYPVGVVANFKGALNGLSHSDTRYVLSLPDSKLGG</sequence>
<feature type="region of interest" description="Disordered" evidence="1">
    <location>
        <begin position="1"/>
        <end position="29"/>
    </location>
</feature>
<evidence type="ECO:0000313" key="2">
    <source>
        <dbReference type="EMBL" id="KAE9093206.1"/>
    </source>
</evidence>
<dbReference type="EMBL" id="QXFX01001280">
    <property type="protein sequence ID" value="KAE9093206.1"/>
    <property type="molecule type" value="Genomic_DNA"/>
</dbReference>
<accession>A0A6G0KN02</accession>
<gene>
    <name evidence="2" type="ORF">PF010_g17567</name>
</gene>
<dbReference type="Proteomes" id="UP000488956">
    <property type="component" value="Unassembled WGS sequence"/>
</dbReference>
<comment type="caution">
    <text evidence="2">The sequence shown here is derived from an EMBL/GenBank/DDBJ whole genome shotgun (WGS) entry which is preliminary data.</text>
</comment>
<proteinExistence type="predicted"/>
<reference evidence="2 3" key="1">
    <citation type="submission" date="2018-09" db="EMBL/GenBank/DDBJ databases">
        <title>Genomic investigation of the strawberry pathogen Phytophthora fragariae indicates pathogenicity is determined by transcriptional variation in three key races.</title>
        <authorList>
            <person name="Adams T.M."/>
            <person name="Armitage A.D."/>
            <person name="Sobczyk M.K."/>
            <person name="Bates H.J."/>
            <person name="Dunwell J.M."/>
            <person name="Nellist C.F."/>
            <person name="Harrison R.J."/>
        </authorList>
    </citation>
    <scope>NUCLEOTIDE SEQUENCE [LARGE SCALE GENOMIC DNA]</scope>
    <source>
        <strain evidence="2 3">ONT-3</strain>
    </source>
</reference>